<dbReference type="InterPro" id="IPR011256">
    <property type="entry name" value="Reg_factor_effector_dom_sf"/>
</dbReference>
<dbReference type="Pfam" id="PF13411">
    <property type="entry name" value="MerR_1"/>
    <property type="match status" value="1"/>
</dbReference>
<dbReference type="EMBL" id="JAEEGA010000010">
    <property type="protein sequence ID" value="MBP1042536.1"/>
    <property type="molecule type" value="Genomic_DNA"/>
</dbReference>
<dbReference type="SUPFAM" id="SSF46955">
    <property type="entry name" value="Putative DNA-binding domain"/>
    <property type="match status" value="1"/>
</dbReference>
<dbReference type="PRINTS" id="PR00040">
    <property type="entry name" value="HTHMERR"/>
</dbReference>
<evidence type="ECO:0000259" key="4">
    <source>
        <dbReference type="PROSITE" id="PS50937"/>
    </source>
</evidence>
<feature type="domain" description="HTH merR-type" evidence="4">
    <location>
        <begin position="5"/>
        <end position="72"/>
    </location>
</feature>
<dbReference type="RefSeq" id="WP_209529809.1">
    <property type="nucleotide sequence ID" value="NZ_JAEEGA010000010.1"/>
</dbReference>
<proteinExistence type="predicted"/>
<reference evidence="5" key="1">
    <citation type="submission" date="2020-12" db="EMBL/GenBank/DDBJ databases">
        <title>Vagococcus allomyrinae sp. nov. and Enterococcus lavae sp. nov., isolated from the larvae of Allomyrina dichotoma.</title>
        <authorList>
            <person name="Lee S.D."/>
        </authorList>
    </citation>
    <scope>NUCLEOTIDE SEQUENCE</scope>
    <source>
        <strain evidence="5">BWB3-3</strain>
    </source>
</reference>
<dbReference type="GO" id="GO:0003677">
    <property type="term" value="F:DNA binding"/>
    <property type="evidence" value="ECO:0007669"/>
    <property type="project" value="UniProtKB-KW"/>
</dbReference>
<name>A0A940SWU3_9ENTE</name>
<dbReference type="PANTHER" id="PTHR30204">
    <property type="entry name" value="REDOX-CYCLING DRUG-SENSING TRANSCRIPTIONAL ACTIVATOR SOXR"/>
    <property type="match status" value="1"/>
</dbReference>
<dbReference type="SMART" id="SM00422">
    <property type="entry name" value="HTH_MERR"/>
    <property type="match status" value="1"/>
</dbReference>
<dbReference type="InterPro" id="IPR047057">
    <property type="entry name" value="MerR_fam"/>
</dbReference>
<accession>A0A940SWU3</accession>
<evidence type="ECO:0000256" key="3">
    <source>
        <dbReference type="ARBA" id="ARBA00023163"/>
    </source>
</evidence>
<dbReference type="Gene3D" id="3.20.80.10">
    <property type="entry name" value="Regulatory factor, effector binding domain"/>
    <property type="match status" value="1"/>
</dbReference>
<evidence type="ECO:0000313" key="5">
    <source>
        <dbReference type="EMBL" id="MBP1042536.1"/>
    </source>
</evidence>
<dbReference type="InterPro" id="IPR029441">
    <property type="entry name" value="Cass2"/>
</dbReference>
<keyword evidence="2" id="KW-0238">DNA-binding</keyword>
<comment type="caution">
    <text evidence="5">The sequence shown here is derived from an EMBL/GenBank/DDBJ whole genome shotgun (WGS) entry which is preliminary data.</text>
</comment>
<dbReference type="InterPro" id="IPR000551">
    <property type="entry name" value="MerR-type_HTH_dom"/>
</dbReference>
<gene>
    <name evidence="5" type="ORF">I6N95_16075</name>
</gene>
<keyword evidence="1" id="KW-0805">Transcription regulation</keyword>
<dbReference type="CDD" id="cd00592">
    <property type="entry name" value="HTH_MerR-like"/>
    <property type="match status" value="1"/>
</dbReference>
<dbReference type="AlphaFoldDB" id="A0A940SWU3"/>
<dbReference type="Gene3D" id="1.10.1660.10">
    <property type="match status" value="1"/>
</dbReference>
<dbReference type="PROSITE" id="PS50937">
    <property type="entry name" value="HTH_MERR_2"/>
    <property type="match status" value="1"/>
</dbReference>
<evidence type="ECO:0000256" key="1">
    <source>
        <dbReference type="ARBA" id="ARBA00023015"/>
    </source>
</evidence>
<sequence length="335" mass="38355">MELQTISQVAKAYGISARMLRYYEQVGLIDSLRKADYAYRVYDEKALIRLRQIIILRKLRVPVKQIISILDNTDGVQIVEIFRENIKQLDSELTALSTVKSLLMRFVEEINQKTDVNLTLLDDDALFSEVNALSFSDNQLRETKESVSMDELNKASDNLNKLEDKDVRIVYLPPMTVAATYASGEGCEGKVAEIIGKFTAENELLRIKPDTRCFGFDCSEGAVEIGEGSQVYEMWVAVPADLEIPSPLVRREFQGGLYAAHVLRAWDFSDWRWLGEWVAESDKYDSDWGAPRWESTETVFGQGFEETLNFYHFAQKKPSDITQFQLDLLFPIKEK</sequence>
<keyword evidence="3" id="KW-0804">Transcription</keyword>
<keyword evidence="6" id="KW-1185">Reference proteome</keyword>
<dbReference type="InterPro" id="IPR009061">
    <property type="entry name" value="DNA-bd_dom_put_sf"/>
</dbReference>
<dbReference type="GO" id="GO:0003700">
    <property type="term" value="F:DNA-binding transcription factor activity"/>
    <property type="evidence" value="ECO:0007669"/>
    <property type="project" value="InterPro"/>
</dbReference>
<evidence type="ECO:0000313" key="6">
    <source>
        <dbReference type="Proteomes" id="UP000674938"/>
    </source>
</evidence>
<evidence type="ECO:0000256" key="2">
    <source>
        <dbReference type="ARBA" id="ARBA00023125"/>
    </source>
</evidence>
<dbReference type="Proteomes" id="UP000674938">
    <property type="component" value="Unassembled WGS sequence"/>
</dbReference>
<dbReference type="Pfam" id="PF14526">
    <property type="entry name" value="Cass2"/>
    <property type="match status" value="1"/>
</dbReference>
<protein>
    <submittedName>
        <fullName evidence="5">Effector binding domain-containing protein</fullName>
    </submittedName>
</protein>
<dbReference type="PANTHER" id="PTHR30204:SF94">
    <property type="entry name" value="HEAVY METAL-DEPENDENT TRANSCRIPTIONAL REGULATOR HI_0293-RELATED"/>
    <property type="match status" value="1"/>
</dbReference>
<organism evidence="5 6">
    <name type="scientific">Vagococcus allomyrinae</name>
    <dbReference type="NCBI Taxonomy" id="2794353"/>
    <lineage>
        <taxon>Bacteria</taxon>
        <taxon>Bacillati</taxon>
        <taxon>Bacillota</taxon>
        <taxon>Bacilli</taxon>
        <taxon>Lactobacillales</taxon>
        <taxon>Enterococcaceae</taxon>
        <taxon>Vagococcus</taxon>
    </lineage>
</organism>